<dbReference type="Proteomes" id="UP000825935">
    <property type="component" value="Chromosome 12"/>
</dbReference>
<dbReference type="GO" id="GO:0005739">
    <property type="term" value="C:mitochondrion"/>
    <property type="evidence" value="ECO:0007669"/>
    <property type="project" value="TreeGrafter"/>
</dbReference>
<feature type="domain" description="Peptidase M16C associated" evidence="1">
    <location>
        <begin position="480"/>
        <end position="729"/>
    </location>
</feature>
<evidence type="ECO:0000313" key="3">
    <source>
        <dbReference type="Proteomes" id="UP000825935"/>
    </source>
</evidence>
<proteinExistence type="predicted"/>
<dbReference type="Pfam" id="PF05193">
    <property type="entry name" value="Peptidase_M16_C"/>
    <property type="match status" value="1"/>
</dbReference>
<dbReference type="FunFam" id="3.30.830.10:FF:000034">
    <property type="entry name" value="presequence protease 1, chloroplastic/mitochondrial"/>
    <property type="match status" value="1"/>
</dbReference>
<keyword evidence="3" id="KW-1185">Reference proteome</keyword>
<dbReference type="GO" id="GO:0046872">
    <property type="term" value="F:metal ion binding"/>
    <property type="evidence" value="ECO:0007669"/>
    <property type="project" value="InterPro"/>
</dbReference>
<evidence type="ECO:0000313" key="2">
    <source>
        <dbReference type="EMBL" id="KAH7422556.1"/>
    </source>
</evidence>
<dbReference type="EMBL" id="CM035417">
    <property type="protein sequence ID" value="KAH7422556.1"/>
    <property type="molecule type" value="Genomic_DNA"/>
</dbReference>
<sequence>MGTESLQKRLFSGGFHILHHRMLSAAASQAVTSPPSPQTSIEDNPEVVKQPCFEKVQEQFLDEYKSTAILYRHKKKTGAELMSVTNEDENKVFGIVFRTPPQDSTGIPHILEHSVLCRSRKYSLKEPFVELLKGSLHTFLNAFTYPDRTCCPVASTNTKDFYNLVDVYLDAVFFPKCVNDKQIFQQEGWHHELNEISEEITLKGVVFNEMKGVYSQPDNLLGRVSQQALFPDNTYGVDSGGDPAEFHRKFYHPSNARIWFYGDDDPNERLCLISAYLDEFEENEAARESKVKVQNLFTEPRTVTETYAAGETGDLKKKHIVCVNWVLADTPLDMETELAIGFLDHLMLGTPAAPLRKALLESGFGEAIVGGGVDDDLLQPQFSLGLKNVSEENVLKVEELIMAKLKELVDVGFTSEAMEASMNTIEFSLRENNTGSFPRGLSLMLHAMGNWLYGRDPFEPLRFAKPLEQLKDRIAAEGPKAPDTDKGAVIENEEKELLKKLKESMTKEDLAELVRATEELRLKQETPDPPEALATVPCLSLDDIPKEPIRVPMDIGDIKGTTVLRHDLFTNDVLYADLAFDMSYIDAELLPLILLFCQLVMEMGTKDMDFVQLNQLVGQKTGGISIYPSTTSKRGKKEPCSNIIVRGKAMASQIQDLFELMRILLQDVQFTDQQRFKQFVSQSKAKMVNALRGHGHSIAAARMDAKMNIAGWVSEQMGGLSYFDFLQNLERQVDNDWSSVSASLEKIRLSFLCSQGLVVPTQVNYVGKAYNIYDTGYELNGHAYVISKYISNTWLWDRVRVSGGAYGGFCDFDSHSGVFSYLSYRDPNLLETLEIYVKTPEFLRGLELDQDSLSKAIIGRIGDVDAYQLPDVKGYTSMIRYQLGITEEERKQRREEIMSTKLKDFKEFANVLEAASKSKSVAVVVASEDDIVAANKRSPGLFELKKIL</sequence>
<dbReference type="InterPro" id="IPR007863">
    <property type="entry name" value="Peptidase_M16_C"/>
</dbReference>
<dbReference type="PANTHER" id="PTHR43016">
    <property type="entry name" value="PRESEQUENCE PROTEASE"/>
    <property type="match status" value="1"/>
</dbReference>
<reference evidence="2" key="1">
    <citation type="submission" date="2021-08" db="EMBL/GenBank/DDBJ databases">
        <title>WGS assembly of Ceratopteris richardii.</title>
        <authorList>
            <person name="Marchant D.B."/>
            <person name="Chen G."/>
            <person name="Jenkins J."/>
            <person name="Shu S."/>
            <person name="Leebens-Mack J."/>
            <person name="Grimwood J."/>
            <person name="Schmutz J."/>
            <person name="Soltis P."/>
            <person name="Soltis D."/>
            <person name="Chen Z.-H."/>
        </authorList>
    </citation>
    <scope>NUCLEOTIDE SEQUENCE</scope>
    <source>
        <strain evidence="2">Whitten #5841</strain>
        <tissue evidence="2">Leaf</tissue>
    </source>
</reference>
<dbReference type="AlphaFoldDB" id="A0A8T2TLF0"/>
<name>A0A8T2TLF0_CERRI</name>
<protein>
    <recommendedName>
        <fullName evidence="1">Peptidase M16C associated domain-containing protein</fullName>
    </recommendedName>
</protein>
<dbReference type="GO" id="GO:0004222">
    <property type="term" value="F:metalloendopeptidase activity"/>
    <property type="evidence" value="ECO:0007669"/>
    <property type="project" value="TreeGrafter"/>
</dbReference>
<dbReference type="FunFam" id="3.30.830.10:FF:000029">
    <property type="entry name" value="Presequence protease 1"/>
    <property type="match status" value="1"/>
</dbReference>
<dbReference type="OrthoDB" id="10250783at2759"/>
<dbReference type="SMART" id="SM01264">
    <property type="entry name" value="M16C_associated"/>
    <property type="match status" value="1"/>
</dbReference>
<dbReference type="GO" id="GO:0009507">
    <property type="term" value="C:chloroplast"/>
    <property type="evidence" value="ECO:0007669"/>
    <property type="project" value="TreeGrafter"/>
</dbReference>
<dbReference type="OMA" id="NSRIFCE"/>
<dbReference type="Gene3D" id="3.30.830.10">
    <property type="entry name" value="Metalloenzyme, LuxS/M16 peptidase-like"/>
    <property type="match status" value="4"/>
</dbReference>
<dbReference type="InterPro" id="IPR011249">
    <property type="entry name" value="Metalloenz_LuxS/M16"/>
</dbReference>
<dbReference type="InterPro" id="IPR055130">
    <property type="entry name" value="PreP_C"/>
</dbReference>
<gene>
    <name evidence="2" type="ORF">KP509_12G014200</name>
</gene>
<dbReference type="Pfam" id="PF08367">
    <property type="entry name" value="M16C_assoc"/>
    <property type="match status" value="1"/>
</dbReference>
<organism evidence="2 3">
    <name type="scientific">Ceratopteris richardii</name>
    <name type="common">Triangle waterfern</name>
    <dbReference type="NCBI Taxonomy" id="49495"/>
    <lineage>
        <taxon>Eukaryota</taxon>
        <taxon>Viridiplantae</taxon>
        <taxon>Streptophyta</taxon>
        <taxon>Embryophyta</taxon>
        <taxon>Tracheophyta</taxon>
        <taxon>Polypodiopsida</taxon>
        <taxon>Polypodiidae</taxon>
        <taxon>Polypodiales</taxon>
        <taxon>Pteridineae</taxon>
        <taxon>Pteridaceae</taxon>
        <taxon>Parkerioideae</taxon>
        <taxon>Ceratopteris</taxon>
    </lineage>
</organism>
<dbReference type="GO" id="GO:0016485">
    <property type="term" value="P:protein processing"/>
    <property type="evidence" value="ECO:0007669"/>
    <property type="project" value="TreeGrafter"/>
</dbReference>
<comment type="caution">
    <text evidence="2">The sequence shown here is derived from an EMBL/GenBank/DDBJ whole genome shotgun (WGS) entry which is preliminary data.</text>
</comment>
<dbReference type="SUPFAM" id="SSF63411">
    <property type="entry name" value="LuxS/MPP-like metallohydrolase"/>
    <property type="match status" value="4"/>
</dbReference>
<dbReference type="PANTHER" id="PTHR43016:SF13">
    <property type="entry name" value="PRESEQUENCE PROTEASE, MITOCHONDRIAL"/>
    <property type="match status" value="1"/>
</dbReference>
<dbReference type="Pfam" id="PF22516">
    <property type="entry name" value="PreP_C"/>
    <property type="match status" value="1"/>
</dbReference>
<dbReference type="InterPro" id="IPR013578">
    <property type="entry name" value="Peptidase_M16C_assoc"/>
</dbReference>
<accession>A0A8T2TLF0</accession>
<evidence type="ECO:0000259" key="1">
    <source>
        <dbReference type="SMART" id="SM01264"/>
    </source>
</evidence>